<dbReference type="InterPro" id="IPR006439">
    <property type="entry name" value="HAD-SF_hydro_IA"/>
</dbReference>
<dbReference type="OMA" id="FHHMVMG"/>
<dbReference type="InterPro" id="IPR023198">
    <property type="entry name" value="PGP-like_dom2"/>
</dbReference>
<dbReference type="KEGG" id="spar:SPRG_03079"/>
<dbReference type="GO" id="GO:0016791">
    <property type="term" value="F:phosphatase activity"/>
    <property type="evidence" value="ECO:0007669"/>
    <property type="project" value="TreeGrafter"/>
</dbReference>
<dbReference type="RefSeq" id="XP_012197049.1">
    <property type="nucleotide sequence ID" value="XM_012341659.1"/>
</dbReference>
<keyword evidence="2" id="KW-1185">Reference proteome</keyword>
<dbReference type="Pfam" id="PF13419">
    <property type="entry name" value="HAD_2"/>
    <property type="match status" value="1"/>
</dbReference>
<protein>
    <submittedName>
        <fullName evidence="1">Uncharacterized protein</fullName>
    </submittedName>
</protein>
<reference evidence="1 2" key="1">
    <citation type="journal article" date="2013" name="PLoS Genet.">
        <title>Distinctive expansion of potential virulence genes in the genome of the oomycete fish pathogen Saprolegnia parasitica.</title>
        <authorList>
            <person name="Jiang R.H."/>
            <person name="de Bruijn I."/>
            <person name="Haas B.J."/>
            <person name="Belmonte R."/>
            <person name="Lobach L."/>
            <person name="Christie J."/>
            <person name="van den Ackerveken G."/>
            <person name="Bottin A."/>
            <person name="Bulone V."/>
            <person name="Diaz-Moreno S.M."/>
            <person name="Dumas B."/>
            <person name="Fan L."/>
            <person name="Gaulin E."/>
            <person name="Govers F."/>
            <person name="Grenville-Briggs L.J."/>
            <person name="Horner N.R."/>
            <person name="Levin J.Z."/>
            <person name="Mammella M."/>
            <person name="Meijer H.J."/>
            <person name="Morris P."/>
            <person name="Nusbaum C."/>
            <person name="Oome S."/>
            <person name="Phillips A.J."/>
            <person name="van Rooyen D."/>
            <person name="Rzeszutek E."/>
            <person name="Saraiva M."/>
            <person name="Secombes C.J."/>
            <person name="Seidl M.F."/>
            <person name="Snel B."/>
            <person name="Stassen J.H."/>
            <person name="Sykes S."/>
            <person name="Tripathy S."/>
            <person name="van den Berg H."/>
            <person name="Vega-Arreguin J.C."/>
            <person name="Wawra S."/>
            <person name="Young S.K."/>
            <person name="Zeng Q."/>
            <person name="Dieguez-Uribeondo J."/>
            <person name="Russ C."/>
            <person name="Tyler B.M."/>
            <person name="van West P."/>
        </authorList>
    </citation>
    <scope>NUCLEOTIDE SEQUENCE [LARGE SCALE GENOMIC DNA]</scope>
    <source>
        <strain evidence="1 2">CBS 223.65</strain>
    </source>
</reference>
<dbReference type="EMBL" id="KK583195">
    <property type="protein sequence ID" value="KDO32605.1"/>
    <property type="molecule type" value="Genomic_DNA"/>
</dbReference>
<dbReference type="VEuPathDB" id="FungiDB:SPRG_03079"/>
<dbReference type="NCBIfam" id="TIGR01509">
    <property type="entry name" value="HAD-SF-IA-v3"/>
    <property type="match status" value="1"/>
</dbReference>
<evidence type="ECO:0000313" key="1">
    <source>
        <dbReference type="EMBL" id="KDO32605.1"/>
    </source>
</evidence>
<proteinExistence type="predicted"/>
<organism evidence="1 2">
    <name type="scientific">Saprolegnia parasitica (strain CBS 223.65)</name>
    <dbReference type="NCBI Taxonomy" id="695850"/>
    <lineage>
        <taxon>Eukaryota</taxon>
        <taxon>Sar</taxon>
        <taxon>Stramenopiles</taxon>
        <taxon>Oomycota</taxon>
        <taxon>Saprolegniomycetes</taxon>
        <taxon>Saprolegniales</taxon>
        <taxon>Saprolegniaceae</taxon>
        <taxon>Saprolegnia</taxon>
    </lineage>
</organism>
<dbReference type="GeneID" id="24125611"/>
<dbReference type="OrthoDB" id="40579at2759"/>
<dbReference type="Gene3D" id="1.10.150.240">
    <property type="entry name" value="Putative phosphatase, domain 2"/>
    <property type="match status" value="1"/>
</dbReference>
<dbReference type="Proteomes" id="UP000030745">
    <property type="component" value="Unassembled WGS sequence"/>
</dbReference>
<dbReference type="PANTHER" id="PTHR18901">
    <property type="entry name" value="2-DEOXYGLUCOSE-6-PHOSPHATE PHOSPHATASE 2"/>
    <property type="match status" value="1"/>
</dbReference>
<dbReference type="SFLD" id="SFLDG01135">
    <property type="entry name" value="C1.5.6:_HAD__Beta-PGM__Phospha"/>
    <property type="match status" value="1"/>
</dbReference>
<dbReference type="SFLD" id="SFLDS00003">
    <property type="entry name" value="Haloacid_Dehalogenase"/>
    <property type="match status" value="1"/>
</dbReference>
<dbReference type="STRING" id="695850.A0A067CTN5"/>
<name>A0A067CTN5_SAPPC</name>
<dbReference type="Gene3D" id="3.40.50.1000">
    <property type="entry name" value="HAD superfamily/HAD-like"/>
    <property type="match status" value="1"/>
</dbReference>
<dbReference type="InterPro" id="IPR041492">
    <property type="entry name" value="HAD_2"/>
</dbReference>
<dbReference type="InterPro" id="IPR023214">
    <property type="entry name" value="HAD_sf"/>
</dbReference>
<gene>
    <name evidence="1" type="ORF">SPRG_03079</name>
</gene>
<dbReference type="AlphaFoldDB" id="A0A067CTN5"/>
<sequence>METSMEAVIFDLDGTLLDTEMLSVAALTQICGSGYNMELQKRIMGTPAHQWTRVVIEAMGLSLTPDELTHEWHVVMKAKYNDAVILPGALELLASLPSHIKIALATSSPASAVAVKRAVHPTLFERFQVIVTGDHPAVRNGKPSPDIFLEAARQLGVDDVSRCIVVEDTMHGVTAGKAAGMHVVAVPDARFYAPADYPGRFDHADVILPSLIAWDMEILNRF</sequence>
<dbReference type="SFLD" id="SFLDG01129">
    <property type="entry name" value="C1.5:_HAD__Beta-PGM__Phosphata"/>
    <property type="match status" value="1"/>
</dbReference>
<dbReference type="InterPro" id="IPR036412">
    <property type="entry name" value="HAD-like_sf"/>
</dbReference>
<dbReference type="PANTHER" id="PTHR18901:SF38">
    <property type="entry name" value="PSEUDOURIDINE-5'-PHOSPHATASE"/>
    <property type="match status" value="1"/>
</dbReference>
<dbReference type="SUPFAM" id="SSF56784">
    <property type="entry name" value="HAD-like"/>
    <property type="match status" value="1"/>
</dbReference>
<evidence type="ECO:0000313" key="2">
    <source>
        <dbReference type="Proteomes" id="UP000030745"/>
    </source>
</evidence>
<accession>A0A067CTN5</accession>